<dbReference type="AlphaFoldDB" id="W7ERC3"/>
<dbReference type="OrthoDB" id="10535239at2759"/>
<dbReference type="Proteomes" id="UP000054337">
    <property type="component" value="Unassembled WGS sequence"/>
</dbReference>
<dbReference type="HOGENOM" id="CLU_1796131_0_0_1"/>
<evidence type="ECO:0000256" key="1">
    <source>
        <dbReference type="SAM" id="SignalP"/>
    </source>
</evidence>
<reference evidence="2 3" key="1">
    <citation type="journal article" date="2013" name="PLoS Genet.">
        <title>Comparative genome structure, secondary metabolite, and effector coding capacity across Cochliobolus pathogens.</title>
        <authorList>
            <person name="Condon B.J."/>
            <person name="Leng Y."/>
            <person name="Wu D."/>
            <person name="Bushley K.E."/>
            <person name="Ohm R.A."/>
            <person name="Otillar R."/>
            <person name="Martin J."/>
            <person name="Schackwitz W."/>
            <person name="Grimwood J."/>
            <person name="MohdZainudin N."/>
            <person name="Xue C."/>
            <person name="Wang R."/>
            <person name="Manning V.A."/>
            <person name="Dhillon B."/>
            <person name="Tu Z.J."/>
            <person name="Steffenson B.J."/>
            <person name="Salamov A."/>
            <person name="Sun H."/>
            <person name="Lowry S."/>
            <person name="LaButti K."/>
            <person name="Han J."/>
            <person name="Copeland A."/>
            <person name="Lindquist E."/>
            <person name="Barry K."/>
            <person name="Schmutz J."/>
            <person name="Baker S.E."/>
            <person name="Ciuffetti L.M."/>
            <person name="Grigoriev I.V."/>
            <person name="Zhong S."/>
            <person name="Turgeon B.G."/>
        </authorList>
    </citation>
    <scope>NUCLEOTIDE SEQUENCE [LARGE SCALE GENOMIC DNA]</scope>
    <source>
        <strain evidence="2 3">FI3</strain>
    </source>
</reference>
<evidence type="ECO:0000313" key="3">
    <source>
        <dbReference type="Proteomes" id="UP000054337"/>
    </source>
</evidence>
<sequence>MILLLLLLLLLVRVSLLLQPTKRGRSREHVVVVAWRGTYSDVAHNASHLHPARPINTTSHVLEDDDGGVMVIMIIAVCNQALTCVWKYMPWWFSRLCAAERLGPVDVGYQSTSMPMAPMSNTARIVGVGLLVEEECTVGGGKAG</sequence>
<feature type="chain" id="PRO_5004894387" description="Secreted protein" evidence="1">
    <location>
        <begin position="18"/>
        <end position="144"/>
    </location>
</feature>
<keyword evidence="3" id="KW-1185">Reference proteome</keyword>
<protein>
    <recommendedName>
        <fullName evidence="4">Secreted protein</fullName>
    </recommendedName>
</protein>
<proteinExistence type="predicted"/>
<accession>W7ERC3</accession>
<dbReference type="RefSeq" id="XP_014556098.1">
    <property type="nucleotide sequence ID" value="XM_014700612.1"/>
</dbReference>
<organism evidence="2 3">
    <name type="scientific">Bipolaris victoriae (strain FI3)</name>
    <name type="common">Victoria blight of oats agent</name>
    <name type="synonym">Cochliobolus victoriae</name>
    <dbReference type="NCBI Taxonomy" id="930091"/>
    <lineage>
        <taxon>Eukaryota</taxon>
        <taxon>Fungi</taxon>
        <taxon>Dikarya</taxon>
        <taxon>Ascomycota</taxon>
        <taxon>Pezizomycotina</taxon>
        <taxon>Dothideomycetes</taxon>
        <taxon>Pleosporomycetidae</taxon>
        <taxon>Pleosporales</taxon>
        <taxon>Pleosporineae</taxon>
        <taxon>Pleosporaceae</taxon>
        <taxon>Bipolaris</taxon>
    </lineage>
</organism>
<dbReference type="EMBL" id="KI968738">
    <property type="protein sequence ID" value="EUN26542.1"/>
    <property type="molecule type" value="Genomic_DNA"/>
</dbReference>
<keyword evidence="1" id="KW-0732">Signal</keyword>
<dbReference type="GeneID" id="26251814"/>
<feature type="signal peptide" evidence="1">
    <location>
        <begin position="1"/>
        <end position="17"/>
    </location>
</feature>
<evidence type="ECO:0000313" key="2">
    <source>
        <dbReference type="EMBL" id="EUN26542.1"/>
    </source>
</evidence>
<gene>
    <name evidence="2" type="ORF">COCVIDRAFT_16385</name>
</gene>
<evidence type="ECO:0008006" key="4">
    <source>
        <dbReference type="Google" id="ProtNLM"/>
    </source>
</evidence>
<name>W7ERC3_BIPV3</name>